<dbReference type="eggNOG" id="ENOG502Z80D">
    <property type="taxonomic scope" value="Bacteria"/>
</dbReference>
<gene>
    <name evidence="2" type="primary">cas8a1</name>
    <name evidence="1" type="ORF">CathTA2_0471</name>
    <name evidence="2" type="ORF">HUR95_05420</name>
</gene>
<accession>F5L3V9</accession>
<evidence type="ECO:0000313" key="1">
    <source>
        <dbReference type="EMBL" id="EGL83969.1"/>
    </source>
</evidence>
<dbReference type="Proteomes" id="UP000825179">
    <property type="component" value="Chromosome"/>
</dbReference>
<dbReference type="KEGG" id="cthu:HUR95_05420"/>
<reference evidence="2 4" key="2">
    <citation type="journal article" date="2020" name="Extremophiles">
        <title>Genomic analysis of Caldalkalibacillus thermarum TA2.A1 reveals aerobic alkaliphilic metabolism and evolutionary hallmarks linking alkaliphilic bacteria and plant life.</title>
        <authorList>
            <person name="de Jong S.I."/>
            <person name="van den Broek M.A."/>
            <person name="Merkel A.Y."/>
            <person name="de la Torre Cortes P."/>
            <person name="Kalamorz F."/>
            <person name="Cook G.M."/>
            <person name="van Loosdrecht M.C.M."/>
            <person name="McMillan D.G.G."/>
        </authorList>
    </citation>
    <scope>NUCLEOTIDE SEQUENCE [LARGE SCALE GENOMIC DNA]</scope>
    <source>
        <strain evidence="2 4">TA2.A1</strain>
    </source>
</reference>
<evidence type="ECO:0000313" key="2">
    <source>
        <dbReference type="EMBL" id="QZT34740.1"/>
    </source>
</evidence>
<keyword evidence="4" id="KW-1185">Reference proteome</keyword>
<dbReference type="Proteomes" id="UP000010716">
    <property type="component" value="Unassembled WGS sequence"/>
</dbReference>
<reference evidence="1 3" key="1">
    <citation type="journal article" date="2011" name="J. Bacteriol.">
        <title>Draft genome sequence of the thermoalkaliphilic Caldalkalibacillus thermarum strain TA2.A1.</title>
        <authorList>
            <person name="Kalamorz F."/>
            <person name="Keis S."/>
            <person name="McMillan D.G."/>
            <person name="Olsson K."/>
            <person name="Stanton J.A."/>
            <person name="Stockwell P."/>
            <person name="Black M.A."/>
            <person name="Klingeman D.M."/>
            <person name="Land M.L."/>
            <person name="Han C.S."/>
            <person name="Martin S.L."/>
            <person name="Becher S.A."/>
            <person name="Peddie C.J."/>
            <person name="Morgan H.W."/>
            <person name="Matthies D."/>
            <person name="Preiss L."/>
            <person name="Meier T."/>
            <person name="Brown S.D."/>
            <person name="Cook G.M."/>
        </authorList>
    </citation>
    <scope>NUCLEOTIDE SEQUENCE [LARGE SCALE GENOMIC DNA]</scope>
    <source>
        <strain evidence="1 3">TA2.A1</strain>
    </source>
</reference>
<sequence length="610" mass="70760">MAYIDIHADDWLMSVCLVGLKRLYGDELESTPTGVRLKSEQLSSLAERYFNYLINQYNVAKRNHERLKRWLNEARKEPTRIKDRIGDIRKLMNDQIKKVEKYFPDSEEYARLQALLEQVKGVKKVEELYNLEACIEEFYQIMSTEAINDKLTLNYAKSVIVAPFYGQPSFLQKTASKLNKQEHINKMNQDYVVPAQLEMRLRELIHHTQQADKVLSFLEEHRDYPPFRGWLRGIKKLKNMEEIRGYFSTEVLPCSFIDSMYGTISFEEMMFSPLGLSKNNAINFYWDFNKKTPVPMSALAKLILFMAPIGLAFYTRKLGFGQSGEYHQFAGFVLQDTYFEEVYKSNNYYKREREEGGSFIDVILGLLQDTRKRAEKLSDSYLFVEIYSDYESKKTLLDYYHMSQYTAKYFRKYGQSLQKLYLTECRDAFIRSILRGVDPKQTVFRYLREAVTSPGHAYGAFVTVRERYRWQLVHKGVSDVKDQEKYVYVLYQQGKALRDAIIQGREDAQSATAGYEQEPYRASGEKKVAGIAYRLLNAAKSGNRYAFLDTVFRLHVASQKDVSPLFLDILKEKQGLDFETVAGAFIAGLLGGTQAEPNNDSNEKEVATNG</sequence>
<proteinExistence type="predicted"/>
<dbReference type="EMBL" id="CP082237">
    <property type="protein sequence ID" value="QZT34740.1"/>
    <property type="molecule type" value="Genomic_DNA"/>
</dbReference>
<dbReference type="InterPro" id="IPR010180">
    <property type="entry name" value="CRISPR-assoc_prot_CXXC-CXXC"/>
</dbReference>
<protein>
    <submittedName>
        <fullName evidence="1">CRISPR-associated CXXC_CXXC protein Cst1</fullName>
    </submittedName>
    <submittedName>
        <fullName evidence="2">Type I-B CRISPR-associated protein Cas8b1/Cst1</fullName>
    </submittedName>
</protein>
<organism evidence="1 3">
    <name type="scientific">Caldalkalibacillus thermarum (strain TA2.A1)</name>
    <dbReference type="NCBI Taxonomy" id="986075"/>
    <lineage>
        <taxon>Bacteria</taxon>
        <taxon>Bacillati</taxon>
        <taxon>Bacillota</taxon>
        <taxon>Bacilli</taxon>
        <taxon>Bacillales</taxon>
        <taxon>Bacillaceae</taxon>
        <taxon>Caldalkalibacillus</taxon>
    </lineage>
</organism>
<dbReference type="RefSeq" id="WP_007502704.1">
    <property type="nucleotide sequence ID" value="NZ_AFCE01000062.1"/>
</dbReference>
<dbReference type="EMBL" id="AFCE01000062">
    <property type="protein sequence ID" value="EGL83969.1"/>
    <property type="molecule type" value="Genomic_DNA"/>
</dbReference>
<dbReference type="AlphaFoldDB" id="F5L3V9"/>
<dbReference type="OrthoDB" id="5540852at2"/>
<evidence type="ECO:0000313" key="3">
    <source>
        <dbReference type="Proteomes" id="UP000010716"/>
    </source>
</evidence>
<dbReference type="NCBIfam" id="TIGR01908">
    <property type="entry name" value="cas_CXXC_CXXC"/>
    <property type="match status" value="1"/>
</dbReference>
<reference evidence="2" key="3">
    <citation type="submission" date="2021-08" db="EMBL/GenBank/DDBJ databases">
        <authorList>
            <person name="de Jong S."/>
            <person name="van den Broek M."/>
            <person name="Merkel A."/>
            <person name="de la Torre Cortes P."/>
            <person name="Kalamorz F."/>
            <person name="Cook G."/>
            <person name="van Loosdrecht M."/>
            <person name="McMillan D."/>
        </authorList>
    </citation>
    <scope>NUCLEOTIDE SEQUENCE</scope>
    <source>
        <strain evidence="2">TA2.A1</strain>
    </source>
</reference>
<evidence type="ECO:0000313" key="4">
    <source>
        <dbReference type="Proteomes" id="UP000825179"/>
    </source>
</evidence>
<name>F5L3V9_CALTT</name>